<dbReference type="EMBL" id="BSUN01000001">
    <property type="protein sequence ID" value="GMA34537.1"/>
    <property type="molecule type" value="Genomic_DNA"/>
</dbReference>
<reference evidence="3" key="1">
    <citation type="journal article" date="2019" name="Int. J. Syst. Evol. Microbiol.">
        <title>The Global Catalogue of Microorganisms (GCM) 10K type strain sequencing project: providing services to taxonomists for standard genome sequencing and annotation.</title>
        <authorList>
            <consortium name="The Broad Institute Genomics Platform"/>
            <consortium name="The Broad Institute Genome Sequencing Center for Infectious Disease"/>
            <person name="Wu L."/>
            <person name="Ma J."/>
        </authorList>
    </citation>
    <scope>NUCLEOTIDE SEQUENCE [LARGE SCALE GENOMIC DNA]</scope>
    <source>
        <strain evidence="3">NBRC 112299</strain>
    </source>
</reference>
<feature type="compositionally biased region" description="Basic and acidic residues" evidence="1">
    <location>
        <begin position="32"/>
        <end position="47"/>
    </location>
</feature>
<keyword evidence="3" id="KW-1185">Reference proteome</keyword>
<feature type="compositionally biased region" description="Basic and acidic residues" evidence="1">
    <location>
        <begin position="12"/>
        <end position="24"/>
    </location>
</feature>
<name>A0ABQ6IC12_9MICO</name>
<organism evidence="2 3">
    <name type="scientific">Demequina litorisediminis</name>
    <dbReference type="NCBI Taxonomy" id="1849022"/>
    <lineage>
        <taxon>Bacteria</taxon>
        <taxon>Bacillati</taxon>
        <taxon>Actinomycetota</taxon>
        <taxon>Actinomycetes</taxon>
        <taxon>Micrococcales</taxon>
        <taxon>Demequinaceae</taxon>
        <taxon>Demequina</taxon>
    </lineage>
</organism>
<evidence type="ECO:0000313" key="2">
    <source>
        <dbReference type="EMBL" id="GMA34537.1"/>
    </source>
</evidence>
<evidence type="ECO:0000256" key="1">
    <source>
        <dbReference type="SAM" id="MobiDB-lite"/>
    </source>
</evidence>
<evidence type="ECO:0000313" key="3">
    <source>
        <dbReference type="Proteomes" id="UP001157125"/>
    </source>
</evidence>
<proteinExistence type="predicted"/>
<gene>
    <name evidence="2" type="ORF">GCM10025876_07410</name>
</gene>
<protein>
    <submittedName>
        <fullName evidence="2">Uncharacterized protein</fullName>
    </submittedName>
</protein>
<feature type="region of interest" description="Disordered" evidence="1">
    <location>
        <begin position="143"/>
        <end position="163"/>
    </location>
</feature>
<accession>A0ABQ6IC12</accession>
<comment type="caution">
    <text evidence="2">The sequence shown here is derived from an EMBL/GenBank/DDBJ whole genome shotgun (WGS) entry which is preliminary data.</text>
</comment>
<dbReference type="Proteomes" id="UP001157125">
    <property type="component" value="Unassembled WGS sequence"/>
</dbReference>
<sequence length="209" mass="22538">MSLAHQPQHGAFDGRDAEDLRAAEGPRIGRGGGKDRHQSRGADRRLPFEVAKIPFGGEPQCETGQVRSHGGRQGLEVVACRRHIAEADLGQRGEGPSDGLSARGTREAFGLERDLGGIGGPVDCEKRYRLRCGREHVLPPRRASNPECPGGVSRREHRNGRGGHHECAGLAVGPECATRLQGFRTLRRVEPLRGEECAHSEDQAVGGRA</sequence>
<feature type="region of interest" description="Disordered" evidence="1">
    <location>
        <begin position="1"/>
        <end position="47"/>
    </location>
</feature>